<feature type="coiled-coil region" evidence="1">
    <location>
        <begin position="50"/>
        <end position="77"/>
    </location>
</feature>
<protein>
    <submittedName>
        <fullName evidence="3">DUF2076 domain-containing protein</fullName>
    </submittedName>
</protein>
<comment type="caution">
    <text evidence="3">The sequence shown here is derived from an EMBL/GenBank/DDBJ whole genome shotgun (WGS) entry which is preliminary data.</text>
</comment>
<name>A0ABT1TNQ9_9GAMM</name>
<organism evidence="3 4">
    <name type="scientific">Methylomonas rosea</name>
    <dbReference type="NCBI Taxonomy" id="2952227"/>
    <lineage>
        <taxon>Bacteria</taxon>
        <taxon>Pseudomonadati</taxon>
        <taxon>Pseudomonadota</taxon>
        <taxon>Gammaproteobacteria</taxon>
        <taxon>Methylococcales</taxon>
        <taxon>Methylococcaceae</taxon>
        <taxon>Methylomonas</taxon>
    </lineage>
</organism>
<keyword evidence="1" id="KW-0175">Coiled coil</keyword>
<evidence type="ECO:0000313" key="4">
    <source>
        <dbReference type="Proteomes" id="UP001524570"/>
    </source>
</evidence>
<accession>A0ABT1TNQ9</accession>
<evidence type="ECO:0000313" key="3">
    <source>
        <dbReference type="EMBL" id="MCQ8116398.1"/>
    </source>
</evidence>
<dbReference type="RefSeq" id="WP_256605645.1">
    <property type="nucleotide sequence ID" value="NZ_JANIBL010000006.1"/>
</dbReference>
<reference evidence="3 4" key="1">
    <citation type="submission" date="2022-07" db="EMBL/GenBank/DDBJ databases">
        <title>Methylomonas rivi sp. nov., Methylomonas rosea sp. nov., Methylomonas aureus sp. nov. and Methylomonas subterranea sp. nov., four novel methanotrophs isolated from a freshwater creek and the deep terrestrial subsurface.</title>
        <authorList>
            <person name="Abin C."/>
            <person name="Sankaranarayanan K."/>
            <person name="Garner C."/>
            <person name="Sindelar R."/>
            <person name="Kotary K."/>
            <person name="Garner R."/>
            <person name="Barclay S."/>
            <person name="Lawson P."/>
            <person name="Krumholz L."/>
        </authorList>
    </citation>
    <scope>NUCLEOTIDE SEQUENCE [LARGE SCALE GENOMIC DNA]</scope>
    <source>
        <strain evidence="3 4">WSC-7</strain>
    </source>
</reference>
<dbReference type="EMBL" id="JANIBL010000006">
    <property type="protein sequence ID" value="MCQ8116398.1"/>
    <property type="molecule type" value="Genomic_DNA"/>
</dbReference>
<proteinExistence type="predicted"/>
<feature type="compositionally biased region" description="Acidic residues" evidence="2">
    <location>
        <begin position="206"/>
        <end position="216"/>
    </location>
</feature>
<sequence>MNSQERNQLSQFLSQLNEVRLPNKDAEAEALISDAVAKQPDAAYLLVQRALLQDQALSAAKAQIAELQNQLQAGASSQRSGFLGSDPWAQPANNNTAVPGVGNYQVPRGAAPAQSPGFFGGGGGSFLGNVATTAAGVVAGSFLFQGIESLMGHHGSSPWGQQAMGEHTGAQEQTVVNNYYGDDAIQQANLDNSPDDFSLSDADYSIPDESDDSDWI</sequence>
<keyword evidence="4" id="KW-1185">Reference proteome</keyword>
<feature type="region of interest" description="Disordered" evidence="2">
    <location>
        <begin position="78"/>
        <end position="103"/>
    </location>
</feature>
<gene>
    <name evidence="3" type="ORF">NP589_03110</name>
</gene>
<dbReference type="Proteomes" id="UP001524570">
    <property type="component" value="Unassembled WGS sequence"/>
</dbReference>
<dbReference type="InterPro" id="IPR018648">
    <property type="entry name" value="DUF2076"/>
</dbReference>
<evidence type="ECO:0000256" key="1">
    <source>
        <dbReference type="SAM" id="Coils"/>
    </source>
</evidence>
<evidence type="ECO:0000256" key="2">
    <source>
        <dbReference type="SAM" id="MobiDB-lite"/>
    </source>
</evidence>
<feature type="region of interest" description="Disordered" evidence="2">
    <location>
        <begin position="190"/>
        <end position="216"/>
    </location>
</feature>
<dbReference type="Pfam" id="PF09849">
    <property type="entry name" value="DUF2076"/>
    <property type="match status" value="2"/>
</dbReference>